<feature type="transmembrane region" description="Helical" evidence="8">
    <location>
        <begin position="48"/>
        <end position="72"/>
    </location>
</feature>
<evidence type="ECO:0000313" key="11">
    <source>
        <dbReference type="Proteomes" id="UP001157161"/>
    </source>
</evidence>
<dbReference type="AlphaFoldDB" id="A0AA37XH06"/>
<dbReference type="Proteomes" id="UP001157161">
    <property type="component" value="Unassembled WGS sequence"/>
</dbReference>
<dbReference type="InterPro" id="IPR036259">
    <property type="entry name" value="MFS_trans_sf"/>
</dbReference>
<feature type="transmembrane region" description="Helical" evidence="8">
    <location>
        <begin position="395"/>
        <end position="415"/>
    </location>
</feature>
<keyword evidence="3" id="KW-1003">Cell membrane</keyword>
<sequence>MGKFRRLRPAKLPTSAYPGPGERGRYRGAMGQSDGAAREPLRRRPFRLFWLSTTAGSAALAIGAVAVDVLVIDVLSASEFEVGLVRAAQLVPYLLVGLVAGAYVDRWRRRPVLLSTHLAQAGLLLAIPLLHVLGLLTLPAAVAVLFLAGCCAVFTAAAEQSWVPDLVPRTELVAANARVAQSMTVTQSLAPAAAGGLTSLLGAPVALAAVSLTRLGGALAVARMPRTAEAEEVPAAEREPVLRAVARGVRFTYGHRVLGPLAVSTHVWFVANAVAVVVLGLLVLRTLALPAAAYGLILTAAGVGGVAGALLATRLARLLGEGRVVVVSRLVCALGWAAVAFAPVTAPTALLVTYLALCQAVIGVSMGAEEPSEMGLRHDVTPRAMLGRVSATYRSANRTAAVVGALAGGALATALPLRTTLLVVAAVFLAAVAVAACSGVRTARIADDAG</sequence>
<evidence type="ECO:0000256" key="5">
    <source>
        <dbReference type="ARBA" id="ARBA00022989"/>
    </source>
</evidence>
<name>A0AA37XH06_9MICO</name>
<feature type="region of interest" description="Disordered" evidence="7">
    <location>
        <begin position="1"/>
        <end position="37"/>
    </location>
</feature>
<evidence type="ECO:0000256" key="7">
    <source>
        <dbReference type="SAM" id="MobiDB-lite"/>
    </source>
</evidence>
<dbReference type="PANTHER" id="PTHR23513:SF6">
    <property type="entry name" value="MAJOR FACILITATOR SUPERFAMILY ASSOCIATED DOMAIN-CONTAINING PROTEIN"/>
    <property type="match status" value="1"/>
</dbReference>
<comment type="caution">
    <text evidence="10">The sequence shown here is derived from an EMBL/GenBank/DDBJ whole genome shotgun (WGS) entry which is preliminary data.</text>
</comment>
<feature type="domain" description="Major facilitator superfamily (MFS) profile" evidence="9">
    <location>
        <begin position="257"/>
        <end position="450"/>
    </location>
</feature>
<accession>A0AA37XH06</accession>
<keyword evidence="2" id="KW-0813">Transport</keyword>
<feature type="transmembrane region" description="Helical" evidence="8">
    <location>
        <begin position="136"/>
        <end position="158"/>
    </location>
</feature>
<dbReference type="InterPro" id="IPR020846">
    <property type="entry name" value="MFS_dom"/>
</dbReference>
<dbReference type="InterPro" id="IPR010290">
    <property type="entry name" value="TM_effector"/>
</dbReference>
<organism evidence="10 11">
    <name type="scientific">Litorihabitans aurantiacus</name>
    <dbReference type="NCBI Taxonomy" id="1930061"/>
    <lineage>
        <taxon>Bacteria</taxon>
        <taxon>Bacillati</taxon>
        <taxon>Actinomycetota</taxon>
        <taxon>Actinomycetes</taxon>
        <taxon>Micrococcales</taxon>
        <taxon>Beutenbergiaceae</taxon>
        <taxon>Litorihabitans</taxon>
    </lineage>
</organism>
<dbReference type="PANTHER" id="PTHR23513">
    <property type="entry name" value="INTEGRAL MEMBRANE EFFLUX PROTEIN-RELATED"/>
    <property type="match status" value="1"/>
</dbReference>
<evidence type="ECO:0000256" key="6">
    <source>
        <dbReference type="ARBA" id="ARBA00023136"/>
    </source>
</evidence>
<evidence type="ECO:0000256" key="8">
    <source>
        <dbReference type="SAM" id="Phobius"/>
    </source>
</evidence>
<dbReference type="PROSITE" id="PS50850">
    <property type="entry name" value="MFS"/>
    <property type="match status" value="1"/>
</dbReference>
<evidence type="ECO:0000256" key="2">
    <source>
        <dbReference type="ARBA" id="ARBA00022448"/>
    </source>
</evidence>
<dbReference type="GO" id="GO:0022857">
    <property type="term" value="F:transmembrane transporter activity"/>
    <property type="evidence" value="ECO:0007669"/>
    <property type="project" value="InterPro"/>
</dbReference>
<dbReference type="SUPFAM" id="SSF103473">
    <property type="entry name" value="MFS general substrate transporter"/>
    <property type="match status" value="1"/>
</dbReference>
<evidence type="ECO:0000256" key="1">
    <source>
        <dbReference type="ARBA" id="ARBA00004651"/>
    </source>
</evidence>
<reference evidence="10" key="1">
    <citation type="journal article" date="2014" name="Int. J. Syst. Evol. Microbiol.">
        <title>Complete genome sequence of Corynebacterium casei LMG S-19264T (=DSM 44701T), isolated from a smear-ripened cheese.</title>
        <authorList>
            <consortium name="US DOE Joint Genome Institute (JGI-PGF)"/>
            <person name="Walter F."/>
            <person name="Albersmeier A."/>
            <person name="Kalinowski J."/>
            <person name="Ruckert C."/>
        </authorList>
    </citation>
    <scope>NUCLEOTIDE SEQUENCE</scope>
    <source>
        <strain evidence="10">NBRC 112290</strain>
    </source>
</reference>
<evidence type="ECO:0000256" key="4">
    <source>
        <dbReference type="ARBA" id="ARBA00022692"/>
    </source>
</evidence>
<feature type="transmembrane region" description="Helical" evidence="8">
    <location>
        <begin position="291"/>
        <end position="312"/>
    </location>
</feature>
<dbReference type="CDD" id="cd06173">
    <property type="entry name" value="MFS_MefA_like"/>
    <property type="match status" value="1"/>
</dbReference>
<evidence type="ECO:0000259" key="9">
    <source>
        <dbReference type="PROSITE" id="PS50850"/>
    </source>
</evidence>
<keyword evidence="11" id="KW-1185">Reference proteome</keyword>
<feature type="transmembrane region" description="Helical" evidence="8">
    <location>
        <begin position="257"/>
        <end position="285"/>
    </location>
</feature>
<evidence type="ECO:0000256" key="3">
    <source>
        <dbReference type="ARBA" id="ARBA00022475"/>
    </source>
</evidence>
<feature type="transmembrane region" description="Helical" evidence="8">
    <location>
        <begin position="84"/>
        <end position="104"/>
    </location>
</feature>
<comment type="subcellular location">
    <subcellularLocation>
        <location evidence="1">Cell membrane</location>
        <topology evidence="1">Multi-pass membrane protein</topology>
    </subcellularLocation>
</comment>
<keyword evidence="6 8" id="KW-0472">Membrane</keyword>
<keyword evidence="5 8" id="KW-1133">Transmembrane helix</keyword>
<dbReference type="Pfam" id="PF05977">
    <property type="entry name" value="MFS_3"/>
    <property type="match status" value="1"/>
</dbReference>
<dbReference type="Gene3D" id="1.20.1250.20">
    <property type="entry name" value="MFS general substrate transporter like domains"/>
    <property type="match status" value="1"/>
</dbReference>
<gene>
    <name evidence="10" type="ORF">GCM10025875_27860</name>
</gene>
<reference evidence="10" key="2">
    <citation type="submission" date="2023-02" db="EMBL/GenBank/DDBJ databases">
        <authorList>
            <person name="Sun Q."/>
            <person name="Mori K."/>
        </authorList>
    </citation>
    <scope>NUCLEOTIDE SEQUENCE</scope>
    <source>
        <strain evidence="10">NBRC 112290</strain>
    </source>
</reference>
<proteinExistence type="predicted"/>
<protein>
    <submittedName>
        <fullName evidence="10">MFS transporter</fullName>
    </submittedName>
</protein>
<dbReference type="EMBL" id="BSUM01000001">
    <property type="protein sequence ID" value="GMA32794.1"/>
    <property type="molecule type" value="Genomic_DNA"/>
</dbReference>
<feature type="transmembrane region" description="Helical" evidence="8">
    <location>
        <begin position="111"/>
        <end position="130"/>
    </location>
</feature>
<evidence type="ECO:0000313" key="10">
    <source>
        <dbReference type="EMBL" id="GMA32794.1"/>
    </source>
</evidence>
<feature type="transmembrane region" description="Helical" evidence="8">
    <location>
        <begin position="421"/>
        <end position="440"/>
    </location>
</feature>
<keyword evidence="4 8" id="KW-0812">Transmembrane</keyword>
<dbReference type="GO" id="GO:0005886">
    <property type="term" value="C:plasma membrane"/>
    <property type="evidence" value="ECO:0007669"/>
    <property type="project" value="UniProtKB-SubCell"/>
</dbReference>